<sequence>MGLHQDSVLNLFLFALVMDVLTHHIQGEVSWSMLFTDDIVLIDESQTSVNERLEVWRQALESKGFKLSRTKTEYLECNFSTEPREVGVEVRLESQVIPSSGNFKYLGSVIQRGREIDEDITHRSKNSVVKEYDDASSDESSPLTPHSVSQSRINMCDNSCYSPSSTTIMQATVTNISSVEEQLANLTEAIAGLTKCMQNQDARIDKLTNKVGILMEEESTHAPGKLPEVPENNSPQRQWGLHYILQGISPSIFEELGTHAHDLELSMDSAGNERLPIYEPRKGNNKQEIMK</sequence>
<evidence type="ECO:0000259" key="4">
    <source>
        <dbReference type="PROSITE" id="PS50878"/>
    </source>
</evidence>
<evidence type="ECO:0000256" key="1">
    <source>
        <dbReference type="SAM" id="Coils"/>
    </source>
</evidence>
<gene>
    <name evidence="5" type="primary">LOC107762291</name>
</gene>
<evidence type="ECO:0000256" key="3">
    <source>
        <dbReference type="SAM" id="SignalP"/>
    </source>
</evidence>
<protein>
    <recommendedName>
        <fullName evidence="4">Reverse transcriptase domain-containing protein</fullName>
    </recommendedName>
</protein>
<dbReference type="KEGG" id="nta:107762291"/>
<keyword evidence="3" id="KW-0732">Signal</keyword>
<accession>A0A1S3X8A2</accession>
<feature type="compositionally biased region" description="Polar residues" evidence="2">
    <location>
        <begin position="138"/>
        <end position="150"/>
    </location>
</feature>
<dbReference type="PANTHER" id="PTHR46238:SF8">
    <property type="entry name" value="ENDONUCLEASE_EXONUCLEASE_PHOSPHATASE DOMAIN-CONTAINING PROTEIN"/>
    <property type="match status" value="1"/>
</dbReference>
<feature type="signal peptide" evidence="3">
    <location>
        <begin position="1"/>
        <end position="22"/>
    </location>
</feature>
<feature type="coiled-coil region" evidence="1">
    <location>
        <begin position="169"/>
        <end position="217"/>
    </location>
</feature>
<dbReference type="PaxDb" id="4097-A0A1S3X8A2"/>
<dbReference type="STRING" id="4097.A0A1S3X8A2"/>
<name>A0A1S3X8A2_TOBAC</name>
<dbReference type="OrthoDB" id="1328538at2759"/>
<keyword evidence="1" id="KW-0175">Coiled coil</keyword>
<dbReference type="InterPro" id="IPR000477">
    <property type="entry name" value="RT_dom"/>
</dbReference>
<evidence type="ECO:0000256" key="2">
    <source>
        <dbReference type="SAM" id="MobiDB-lite"/>
    </source>
</evidence>
<dbReference type="PANTHER" id="PTHR46238">
    <property type="entry name" value="REVERSE TRANSCRIPTASE DOMAIN-CONTAINING PROTEIN"/>
    <property type="match status" value="1"/>
</dbReference>
<organism evidence="5">
    <name type="scientific">Nicotiana tabacum</name>
    <name type="common">Common tobacco</name>
    <dbReference type="NCBI Taxonomy" id="4097"/>
    <lineage>
        <taxon>Eukaryota</taxon>
        <taxon>Viridiplantae</taxon>
        <taxon>Streptophyta</taxon>
        <taxon>Embryophyta</taxon>
        <taxon>Tracheophyta</taxon>
        <taxon>Spermatophyta</taxon>
        <taxon>Magnoliopsida</taxon>
        <taxon>eudicotyledons</taxon>
        <taxon>Gunneridae</taxon>
        <taxon>Pentapetalae</taxon>
        <taxon>asterids</taxon>
        <taxon>lamiids</taxon>
        <taxon>Solanales</taxon>
        <taxon>Solanaceae</taxon>
        <taxon>Nicotianoideae</taxon>
        <taxon>Nicotianeae</taxon>
        <taxon>Nicotiana</taxon>
    </lineage>
</organism>
<dbReference type="RefSeq" id="XP_016436122.1">
    <property type="nucleotide sequence ID" value="XM_016580636.1"/>
</dbReference>
<feature type="domain" description="Reverse transcriptase" evidence="4">
    <location>
        <begin position="1"/>
        <end position="110"/>
    </location>
</feature>
<evidence type="ECO:0000313" key="5">
    <source>
        <dbReference type="RefSeq" id="XP_016436122.1"/>
    </source>
</evidence>
<dbReference type="AlphaFoldDB" id="A0A1S3X8A2"/>
<proteinExistence type="predicted"/>
<reference evidence="5" key="1">
    <citation type="submission" date="2025-08" db="UniProtKB">
        <authorList>
            <consortium name="RefSeq"/>
        </authorList>
    </citation>
    <scope>IDENTIFICATION</scope>
</reference>
<feature type="region of interest" description="Disordered" evidence="2">
    <location>
        <begin position="128"/>
        <end position="150"/>
    </location>
</feature>
<feature type="chain" id="PRO_5010222989" description="Reverse transcriptase domain-containing protein" evidence="3">
    <location>
        <begin position="23"/>
        <end position="291"/>
    </location>
</feature>
<dbReference type="PROSITE" id="PS50878">
    <property type="entry name" value="RT_POL"/>
    <property type="match status" value="1"/>
</dbReference>